<dbReference type="PANTHER" id="PTHR22954:SF3">
    <property type="entry name" value="PROTEIN CBG08539"/>
    <property type="match status" value="1"/>
</dbReference>
<dbReference type="Proteomes" id="UP000027135">
    <property type="component" value="Unassembled WGS sequence"/>
</dbReference>
<evidence type="ECO:0000313" key="1">
    <source>
        <dbReference type="EMBL" id="KDR08154.1"/>
    </source>
</evidence>
<dbReference type="InterPro" id="IPR005312">
    <property type="entry name" value="DUF1759"/>
</dbReference>
<keyword evidence="2" id="KW-1185">Reference proteome</keyword>
<accession>A0A067QHP6</accession>
<name>A0A067QHP6_ZOONE</name>
<sequence length="145" mass="16684">MKLMWRIVKNMLTRENVPATLRIDSKLAASTSLLSVSQPPQIHTYPAVTHSVKLPPIMVEPFAGDIETWSRFWEQFESSIDKDPSLSTINKHVFLRGYLEGEPKMLVDGIAITASTYEETKRILHTRYGDRNRIIQAHLDYPEEM</sequence>
<dbReference type="Pfam" id="PF03564">
    <property type="entry name" value="DUF1759"/>
    <property type="match status" value="1"/>
</dbReference>
<dbReference type="InParanoid" id="A0A067QHP6"/>
<reference evidence="1 2" key="1">
    <citation type="journal article" date="2014" name="Nat. Commun.">
        <title>Molecular traces of alternative social organization in a termite genome.</title>
        <authorList>
            <person name="Terrapon N."/>
            <person name="Li C."/>
            <person name="Robertson H.M."/>
            <person name="Ji L."/>
            <person name="Meng X."/>
            <person name="Booth W."/>
            <person name="Chen Z."/>
            <person name="Childers C.P."/>
            <person name="Glastad K.M."/>
            <person name="Gokhale K."/>
            <person name="Gowin J."/>
            <person name="Gronenberg W."/>
            <person name="Hermansen R.A."/>
            <person name="Hu H."/>
            <person name="Hunt B.G."/>
            <person name="Huylmans A.K."/>
            <person name="Khalil S.M."/>
            <person name="Mitchell R.D."/>
            <person name="Munoz-Torres M.C."/>
            <person name="Mustard J.A."/>
            <person name="Pan H."/>
            <person name="Reese J.T."/>
            <person name="Scharf M.E."/>
            <person name="Sun F."/>
            <person name="Vogel H."/>
            <person name="Xiao J."/>
            <person name="Yang W."/>
            <person name="Yang Z."/>
            <person name="Yang Z."/>
            <person name="Zhou J."/>
            <person name="Zhu J."/>
            <person name="Brent C.S."/>
            <person name="Elsik C.G."/>
            <person name="Goodisman M.A."/>
            <person name="Liberles D.A."/>
            <person name="Roe R.M."/>
            <person name="Vargo E.L."/>
            <person name="Vilcinskas A."/>
            <person name="Wang J."/>
            <person name="Bornberg-Bauer E."/>
            <person name="Korb J."/>
            <person name="Zhang G."/>
            <person name="Liebig J."/>
        </authorList>
    </citation>
    <scope>NUCLEOTIDE SEQUENCE [LARGE SCALE GENOMIC DNA]</scope>
    <source>
        <tissue evidence="1">Whole organism</tissue>
    </source>
</reference>
<organism evidence="1 2">
    <name type="scientific">Zootermopsis nevadensis</name>
    <name type="common">Dampwood termite</name>
    <dbReference type="NCBI Taxonomy" id="136037"/>
    <lineage>
        <taxon>Eukaryota</taxon>
        <taxon>Metazoa</taxon>
        <taxon>Ecdysozoa</taxon>
        <taxon>Arthropoda</taxon>
        <taxon>Hexapoda</taxon>
        <taxon>Insecta</taxon>
        <taxon>Pterygota</taxon>
        <taxon>Neoptera</taxon>
        <taxon>Polyneoptera</taxon>
        <taxon>Dictyoptera</taxon>
        <taxon>Blattodea</taxon>
        <taxon>Blattoidea</taxon>
        <taxon>Termitoidae</taxon>
        <taxon>Termopsidae</taxon>
        <taxon>Zootermopsis</taxon>
    </lineage>
</organism>
<dbReference type="EMBL" id="KK853361">
    <property type="protein sequence ID" value="KDR08154.1"/>
    <property type="molecule type" value="Genomic_DNA"/>
</dbReference>
<evidence type="ECO:0000313" key="2">
    <source>
        <dbReference type="Proteomes" id="UP000027135"/>
    </source>
</evidence>
<dbReference type="PANTHER" id="PTHR22954">
    <property type="entry name" value="RETROVIRAL PROTEASE-RELATED"/>
    <property type="match status" value="1"/>
</dbReference>
<dbReference type="AlphaFoldDB" id="A0A067QHP6"/>
<protein>
    <submittedName>
        <fullName evidence="1">Uncharacterized protein</fullName>
    </submittedName>
</protein>
<dbReference type="eggNOG" id="ENOG502SEF2">
    <property type="taxonomic scope" value="Eukaryota"/>
</dbReference>
<proteinExistence type="predicted"/>
<gene>
    <name evidence="1" type="ORF">L798_02315</name>
</gene>